<comment type="caution">
    <text evidence="2">The sequence shown here is derived from an EMBL/GenBank/DDBJ whole genome shotgun (WGS) entry which is preliminary data.</text>
</comment>
<organism evidence="2 3">
    <name type="scientific">Kutzneria buriramensis</name>
    <dbReference type="NCBI Taxonomy" id="1045776"/>
    <lineage>
        <taxon>Bacteria</taxon>
        <taxon>Bacillati</taxon>
        <taxon>Actinomycetota</taxon>
        <taxon>Actinomycetes</taxon>
        <taxon>Pseudonocardiales</taxon>
        <taxon>Pseudonocardiaceae</taxon>
        <taxon>Kutzneria</taxon>
    </lineage>
</organism>
<keyword evidence="3" id="KW-1185">Reference proteome</keyword>
<dbReference type="PANTHER" id="PTHR34310">
    <property type="entry name" value="DUF427 DOMAIN PROTEIN (AFU_ORTHOLOGUE AFUA_3G02220)"/>
    <property type="match status" value="1"/>
</dbReference>
<sequence>MVTGSSVLAGVPARDGFSGRAEVVAGPVRPEFRPAQAQAAASDPSRAAEFRPAQLGGRRVGFPTRCGISALRPRVGIEMKATINGRVVAEAPESELVSIEGNWYFPPSSFVDGALADSPTPYTCPWKGTAQYHDVAGQSDAGWSYPTPPQSAVDRVGQDFAGYVAFDRRRVEVS</sequence>
<accession>A0A3E0I6A8</accession>
<feature type="domain" description="DUF427" evidence="1">
    <location>
        <begin position="79"/>
        <end position="167"/>
    </location>
</feature>
<dbReference type="EMBL" id="QUNO01000002">
    <property type="protein sequence ID" value="REH54262.1"/>
    <property type="molecule type" value="Genomic_DNA"/>
</dbReference>
<protein>
    <submittedName>
        <fullName evidence="2">Uncharacterized protein (DUF427 family)</fullName>
    </submittedName>
</protein>
<dbReference type="InterPro" id="IPR038694">
    <property type="entry name" value="DUF427_sf"/>
</dbReference>
<evidence type="ECO:0000313" key="2">
    <source>
        <dbReference type="EMBL" id="REH54262.1"/>
    </source>
</evidence>
<evidence type="ECO:0000313" key="3">
    <source>
        <dbReference type="Proteomes" id="UP000256269"/>
    </source>
</evidence>
<dbReference type="PANTHER" id="PTHR34310:SF5">
    <property type="entry name" value="DUF427 DOMAIN PROTEIN (AFU_ORTHOLOGUE AFUA_3G02220)"/>
    <property type="match status" value="1"/>
</dbReference>
<name>A0A3E0I6A8_9PSEU</name>
<dbReference type="Gene3D" id="2.170.150.40">
    <property type="entry name" value="Domain of unknown function (DUF427)"/>
    <property type="match status" value="1"/>
</dbReference>
<gene>
    <name evidence="2" type="ORF">BCF44_102494</name>
</gene>
<dbReference type="AlphaFoldDB" id="A0A3E0I6A8"/>
<dbReference type="Pfam" id="PF04248">
    <property type="entry name" value="NTP_transf_9"/>
    <property type="match status" value="1"/>
</dbReference>
<dbReference type="Proteomes" id="UP000256269">
    <property type="component" value="Unassembled WGS sequence"/>
</dbReference>
<dbReference type="InterPro" id="IPR007361">
    <property type="entry name" value="DUF427"/>
</dbReference>
<evidence type="ECO:0000259" key="1">
    <source>
        <dbReference type="Pfam" id="PF04248"/>
    </source>
</evidence>
<reference evidence="2 3" key="1">
    <citation type="submission" date="2018-08" db="EMBL/GenBank/DDBJ databases">
        <title>Genomic Encyclopedia of Archaeal and Bacterial Type Strains, Phase II (KMG-II): from individual species to whole genera.</title>
        <authorList>
            <person name="Goeker M."/>
        </authorList>
    </citation>
    <scope>NUCLEOTIDE SEQUENCE [LARGE SCALE GENOMIC DNA]</scope>
    <source>
        <strain evidence="2 3">DSM 45791</strain>
    </source>
</reference>
<proteinExistence type="predicted"/>